<dbReference type="Proteomes" id="UP000552241">
    <property type="component" value="Unassembled WGS sequence"/>
</dbReference>
<dbReference type="RefSeq" id="WP_182043261.1">
    <property type="nucleotide sequence ID" value="NZ_JACDZE010000001.1"/>
</dbReference>
<dbReference type="PROSITE" id="PS51257">
    <property type="entry name" value="PROKAR_LIPOPROTEIN"/>
    <property type="match status" value="1"/>
</dbReference>
<sequence length="371" mass="43108">MKINNLLIGIFSILIISCYDKNSNSEITKDQSQRINEKEITLDIAQANRLAALPLKCMQIEFPNKTGQVLISVSDLGTPKELHPAFYGCFDWHSSVHGHWSLVKLLKDFPDLENRDSIISKLQQNLSKENIQAEVNYFNREQEYSYERMYGWTWLLKLQEELDNWETKEGNELSENLQPLTDLLIKRYIEFLPKLNYPLRVGTHTNSAFGMSFAYDYAIHSENLALKKSIEENAKRLYLKDENCPINWEPDGMDFLSPCLEEVTLMQRILSESEFLSWLESFLPQLKNKDFDLEVGKVSDRTDGHLVHLDGLNFSRAWVFYRLEKAFPDKYGHLKSLGDKHLDYSLPSIVDGSYEGEHWLASFALYALSER</sequence>
<name>A0A838ZSF6_9FLAO</name>
<comment type="caution">
    <text evidence="1">The sequence shown here is derived from an EMBL/GenBank/DDBJ whole genome shotgun (WGS) entry which is preliminary data.</text>
</comment>
<dbReference type="InterPro" id="IPR021365">
    <property type="entry name" value="DUF2891"/>
</dbReference>
<keyword evidence="2" id="KW-1185">Reference proteome</keyword>
<evidence type="ECO:0000313" key="2">
    <source>
        <dbReference type="Proteomes" id="UP000552241"/>
    </source>
</evidence>
<accession>A0A838ZSF6</accession>
<dbReference type="Pfam" id="PF11199">
    <property type="entry name" value="DUF2891"/>
    <property type="match status" value="1"/>
</dbReference>
<protein>
    <submittedName>
        <fullName evidence="1">DUF2891 domain-containing protein</fullName>
    </submittedName>
</protein>
<organism evidence="1 2">
    <name type="scientific">Moheibacter lacus</name>
    <dbReference type="NCBI Taxonomy" id="2745851"/>
    <lineage>
        <taxon>Bacteria</taxon>
        <taxon>Pseudomonadati</taxon>
        <taxon>Bacteroidota</taxon>
        <taxon>Flavobacteriia</taxon>
        <taxon>Flavobacteriales</taxon>
        <taxon>Weeksellaceae</taxon>
        <taxon>Moheibacter</taxon>
    </lineage>
</organism>
<gene>
    <name evidence="1" type="ORF">HU137_08045</name>
</gene>
<dbReference type="AlphaFoldDB" id="A0A838ZSF6"/>
<proteinExistence type="predicted"/>
<dbReference type="EMBL" id="JACDZE010000001">
    <property type="protein sequence ID" value="MBA5629719.1"/>
    <property type="molecule type" value="Genomic_DNA"/>
</dbReference>
<evidence type="ECO:0000313" key="1">
    <source>
        <dbReference type="EMBL" id="MBA5629719.1"/>
    </source>
</evidence>
<reference evidence="1 2" key="1">
    <citation type="submission" date="2020-07" db="EMBL/GenBank/DDBJ databases">
        <title>Moheibacter lacus sp. nov., a member of the family Flavobacteriaceae isolated from freshwater lake sediment.</title>
        <authorList>
            <person name="Liu Y."/>
        </authorList>
    </citation>
    <scope>NUCLEOTIDE SEQUENCE [LARGE SCALE GENOMIC DNA]</scope>
    <source>
        <strain evidence="1 2">BDHS18</strain>
    </source>
</reference>